<name>A0A451DI62_9GAMM</name>
<evidence type="ECO:0000256" key="9">
    <source>
        <dbReference type="RuleBase" id="RU004391"/>
    </source>
</evidence>
<evidence type="ECO:0000256" key="5">
    <source>
        <dbReference type="ARBA" id="ARBA00022741"/>
    </source>
</evidence>
<dbReference type="InterPro" id="IPR006334">
    <property type="entry name" value="Glut_cys_ligase"/>
</dbReference>
<dbReference type="OrthoDB" id="9803907at2"/>
<comment type="similarity">
    <text evidence="2 8">Belongs to the glutamate--cysteine ligase type 1 family. Type 1 subfamily.</text>
</comment>
<dbReference type="GO" id="GO:0006750">
    <property type="term" value="P:glutathione biosynthetic process"/>
    <property type="evidence" value="ECO:0007669"/>
    <property type="project" value="UniProtKB-UniRule"/>
</dbReference>
<dbReference type="PANTHER" id="PTHR38761">
    <property type="entry name" value="GLUTAMATE--CYSTEINE LIGASE"/>
    <property type="match status" value="1"/>
</dbReference>
<keyword evidence="6 8" id="KW-0067">ATP-binding</keyword>
<dbReference type="Gene3D" id="3.30.590.20">
    <property type="match status" value="1"/>
</dbReference>
<dbReference type="HAMAP" id="MF_00578">
    <property type="entry name" value="Glu_cys_ligase"/>
    <property type="match status" value="1"/>
</dbReference>
<keyword evidence="3 8" id="KW-0436">Ligase</keyword>
<evidence type="ECO:0000256" key="2">
    <source>
        <dbReference type="ARBA" id="ARBA00008772"/>
    </source>
</evidence>
<comment type="catalytic activity">
    <reaction evidence="7 8 9">
        <text>L-cysteine + L-glutamate + ATP = gamma-L-glutamyl-L-cysteine + ADP + phosphate + H(+)</text>
        <dbReference type="Rhea" id="RHEA:13285"/>
        <dbReference type="ChEBI" id="CHEBI:15378"/>
        <dbReference type="ChEBI" id="CHEBI:29985"/>
        <dbReference type="ChEBI" id="CHEBI:30616"/>
        <dbReference type="ChEBI" id="CHEBI:35235"/>
        <dbReference type="ChEBI" id="CHEBI:43474"/>
        <dbReference type="ChEBI" id="CHEBI:58173"/>
        <dbReference type="ChEBI" id="CHEBI:456216"/>
        <dbReference type="EC" id="6.3.2.2"/>
    </reaction>
</comment>
<evidence type="ECO:0000313" key="11">
    <source>
        <dbReference type="EMBL" id="VFP86346.1"/>
    </source>
</evidence>
<accession>A0A451DI62</accession>
<dbReference type="NCBIfam" id="TIGR01434">
    <property type="entry name" value="glu_cys_ligase"/>
    <property type="match status" value="1"/>
</dbReference>
<dbReference type="RefSeq" id="WP_157989232.1">
    <property type="nucleotide sequence ID" value="NZ_LR217730.1"/>
</dbReference>
<feature type="domain" description="Glutamate--cysteine ligase" evidence="10">
    <location>
        <begin position="12"/>
        <end position="380"/>
    </location>
</feature>
<protein>
    <recommendedName>
        <fullName evidence="8">Glutamate--cysteine ligase</fullName>
        <ecNumber evidence="8">6.3.2.2</ecNumber>
    </recommendedName>
    <alternativeName>
        <fullName evidence="8">Gamma-ECS</fullName>
        <shortName evidence="8">GCS</shortName>
    </alternativeName>
    <alternativeName>
        <fullName evidence="8">Gamma-glutamylcysteine synthetase</fullName>
    </alternativeName>
</protein>
<proteinExistence type="inferred from homology"/>
<evidence type="ECO:0000259" key="10">
    <source>
        <dbReference type="Pfam" id="PF04262"/>
    </source>
</evidence>
<evidence type="ECO:0000256" key="6">
    <source>
        <dbReference type="ARBA" id="ARBA00022840"/>
    </source>
</evidence>
<dbReference type="GO" id="GO:0004357">
    <property type="term" value="F:glutamate-cysteine ligase activity"/>
    <property type="evidence" value="ECO:0007669"/>
    <property type="project" value="UniProtKB-UniRule"/>
</dbReference>
<gene>
    <name evidence="8 11" type="primary">gshA</name>
    <name evidence="11" type="ORF">ERCIPSPA2889_451</name>
</gene>
<sequence>MIPDVSQALSWLESHPDSIKGIRRGIERETLRVNPDGLLATTPHPKCFGSPLTHKWITTDFAEALLEFITPVDDDIDHLLAFLSDLHRYTYKNLGKELMWPMSMPCKIHKNQKIQLAQYGSSSLGQMKTQYREGLKNRYGALMQIIAGVHYNFSLPLSFWKSWANVCNEKNEKEIISAGYLQMIRNYYRLGWVIPYLFGASPAICSSFMQGQTSALPFEYSESGMLFLPHATSLRLSEIGYLNRSQNGLDITFNNLEDYIFSLKKAIRTPSEKFITMGTKDKNENWIQLNTNILQIEDELYIPIRPKRITKYGEAQSDALKHRGIEYVEVRALDINPFSPIGISSEQIRFLDMFLIWCTIANAPEIDSLGLLNTRKNWDLIITEGRKCGQTINIDCQETQYLVSEVGKNLFYDLNRIGKILDNFNKYPDYQKVCQNLQRFFENPDLTYSGRLLPLLQSNGLKNTGLSLAWQYKEKFNHESLKVLNTRCFINEARQSKLNQEKLEASDV</sequence>
<dbReference type="EC" id="6.3.2.2" evidence="8"/>
<evidence type="ECO:0000256" key="4">
    <source>
        <dbReference type="ARBA" id="ARBA00022684"/>
    </source>
</evidence>
<dbReference type="Pfam" id="PF04262">
    <property type="entry name" value="Glu_cys_ligase"/>
    <property type="match status" value="1"/>
</dbReference>
<dbReference type="GO" id="GO:0005829">
    <property type="term" value="C:cytosol"/>
    <property type="evidence" value="ECO:0007669"/>
    <property type="project" value="TreeGrafter"/>
</dbReference>
<dbReference type="GO" id="GO:0005524">
    <property type="term" value="F:ATP binding"/>
    <property type="evidence" value="ECO:0007669"/>
    <property type="project" value="UniProtKB-KW"/>
</dbReference>
<evidence type="ECO:0000256" key="7">
    <source>
        <dbReference type="ARBA" id="ARBA00048819"/>
    </source>
</evidence>
<dbReference type="EMBL" id="LR217730">
    <property type="protein sequence ID" value="VFP86346.1"/>
    <property type="molecule type" value="Genomic_DNA"/>
</dbReference>
<dbReference type="InterPro" id="IPR014746">
    <property type="entry name" value="Gln_synth/guanido_kin_cat_dom"/>
</dbReference>
<evidence type="ECO:0000256" key="8">
    <source>
        <dbReference type="HAMAP-Rule" id="MF_00578"/>
    </source>
</evidence>
<dbReference type="AlphaFoldDB" id="A0A451DI62"/>
<evidence type="ECO:0000256" key="1">
    <source>
        <dbReference type="ARBA" id="ARBA00005006"/>
    </source>
</evidence>
<evidence type="ECO:0000313" key="12">
    <source>
        <dbReference type="Proteomes" id="UP000294343"/>
    </source>
</evidence>
<dbReference type="UniPathway" id="UPA00142">
    <property type="reaction ID" value="UER00209"/>
</dbReference>
<dbReference type="InterPro" id="IPR007370">
    <property type="entry name" value="Glu_cys_ligase"/>
</dbReference>
<dbReference type="PANTHER" id="PTHR38761:SF1">
    <property type="entry name" value="GLUTAMATE--CYSTEINE LIGASE"/>
    <property type="match status" value="1"/>
</dbReference>
<keyword evidence="4 8" id="KW-0317">Glutathione biosynthesis</keyword>
<keyword evidence="5 8" id="KW-0547">Nucleotide-binding</keyword>
<evidence type="ECO:0000256" key="3">
    <source>
        <dbReference type="ARBA" id="ARBA00022598"/>
    </source>
</evidence>
<dbReference type="Proteomes" id="UP000294343">
    <property type="component" value="Chromosome"/>
</dbReference>
<dbReference type="SUPFAM" id="SSF55931">
    <property type="entry name" value="Glutamine synthetase/guanido kinase"/>
    <property type="match status" value="1"/>
</dbReference>
<organism evidence="11 12">
    <name type="scientific">Candidatus Erwinia haradaeae</name>
    <dbReference type="NCBI Taxonomy" id="1922217"/>
    <lineage>
        <taxon>Bacteria</taxon>
        <taxon>Pseudomonadati</taxon>
        <taxon>Pseudomonadota</taxon>
        <taxon>Gammaproteobacteria</taxon>
        <taxon>Enterobacterales</taxon>
        <taxon>Erwiniaceae</taxon>
        <taxon>Erwinia</taxon>
    </lineage>
</organism>
<dbReference type="GO" id="GO:0046872">
    <property type="term" value="F:metal ion binding"/>
    <property type="evidence" value="ECO:0007669"/>
    <property type="project" value="TreeGrafter"/>
</dbReference>
<comment type="pathway">
    <text evidence="1 8 9">Sulfur metabolism; glutathione biosynthesis; glutathione from L-cysteine and L-glutamate: step 1/2.</text>
</comment>
<reference evidence="11 12" key="1">
    <citation type="submission" date="2019-02" db="EMBL/GenBank/DDBJ databases">
        <authorList>
            <person name="Manzano-Marin A."/>
            <person name="Manzano-Marin A."/>
        </authorList>
    </citation>
    <scope>NUCLEOTIDE SEQUENCE [LARGE SCALE GENOMIC DNA]</scope>
    <source>
        <strain evidence="11 12">ErCipseudotsugae</strain>
    </source>
</reference>